<dbReference type="Proteomes" id="UP001139347">
    <property type="component" value="Unassembled WGS sequence"/>
</dbReference>
<comment type="caution">
    <text evidence="2">The sequence shown here is derived from an EMBL/GenBank/DDBJ whole genome shotgun (WGS) entry which is preliminary data.</text>
</comment>
<dbReference type="GO" id="GO:0032259">
    <property type="term" value="P:methylation"/>
    <property type="evidence" value="ECO:0007669"/>
    <property type="project" value="UniProtKB-KW"/>
</dbReference>
<keyword evidence="2" id="KW-0489">Methyltransferase</keyword>
<feature type="domain" description="Methyltransferase" evidence="1">
    <location>
        <begin position="7"/>
        <end position="85"/>
    </location>
</feature>
<dbReference type="AlphaFoldDB" id="A0A9X1WRV6"/>
<dbReference type="InterPro" id="IPR029063">
    <property type="entry name" value="SAM-dependent_MTases_sf"/>
</dbReference>
<dbReference type="SUPFAM" id="SSF53335">
    <property type="entry name" value="S-adenosyl-L-methionine-dependent methyltransferases"/>
    <property type="match status" value="1"/>
</dbReference>
<gene>
    <name evidence="2" type="ORF">MUG84_17755</name>
</gene>
<accession>A0A9X1WRV6</accession>
<dbReference type="Pfam" id="PF13847">
    <property type="entry name" value="Methyltransf_31"/>
    <property type="match status" value="1"/>
</dbReference>
<dbReference type="InterPro" id="IPR025714">
    <property type="entry name" value="Methyltranfer_dom"/>
</dbReference>
<evidence type="ECO:0000313" key="2">
    <source>
        <dbReference type="EMBL" id="MCJ8013571.1"/>
    </source>
</evidence>
<evidence type="ECO:0000259" key="1">
    <source>
        <dbReference type="Pfam" id="PF13847"/>
    </source>
</evidence>
<dbReference type="RefSeq" id="WP_244727166.1">
    <property type="nucleotide sequence ID" value="NZ_JALIRP010000007.1"/>
</dbReference>
<proteinExistence type="predicted"/>
<name>A0A9X1WRV6_9BACL</name>
<dbReference type="GO" id="GO:0008168">
    <property type="term" value="F:methyltransferase activity"/>
    <property type="evidence" value="ECO:0007669"/>
    <property type="project" value="UniProtKB-KW"/>
</dbReference>
<evidence type="ECO:0000313" key="3">
    <source>
        <dbReference type="Proteomes" id="UP001139347"/>
    </source>
</evidence>
<keyword evidence="2" id="KW-0808">Transferase</keyword>
<keyword evidence="3" id="KW-1185">Reference proteome</keyword>
<dbReference type="CDD" id="cd02440">
    <property type="entry name" value="AdoMet_MTases"/>
    <property type="match status" value="1"/>
</dbReference>
<protein>
    <submittedName>
        <fullName evidence="2">Class I SAM-dependent methyltransferase</fullName>
    </submittedName>
</protein>
<sequence>MSSENRQYALEVANYAGVKLNYILADVLNIPDDLNLHEYDIVLMEFGILHYFANLNPIFELVHNLLKNNGRFILTDFHPFSSKLINDTNGTVSFKENANYFNSNFVEEDIAFADFLSEKDRKSLPKVLLKKWTIGEILSTLAEKNMFLRKFEEEPHHINNNIPAFYTIIADKVSMNSVPLIP</sequence>
<organism evidence="2 3">
    <name type="scientific">Paenibacillus mangrovi</name>
    <dbReference type="NCBI Taxonomy" id="2931978"/>
    <lineage>
        <taxon>Bacteria</taxon>
        <taxon>Bacillati</taxon>
        <taxon>Bacillota</taxon>
        <taxon>Bacilli</taxon>
        <taxon>Bacillales</taxon>
        <taxon>Paenibacillaceae</taxon>
        <taxon>Paenibacillus</taxon>
    </lineage>
</organism>
<dbReference type="Gene3D" id="3.40.50.150">
    <property type="entry name" value="Vaccinia Virus protein VP39"/>
    <property type="match status" value="1"/>
</dbReference>
<reference evidence="2" key="1">
    <citation type="submission" date="2022-04" db="EMBL/GenBank/DDBJ databases">
        <title>Paenibacillus mangrovi sp. nov., a novel endophytic bacterium isolated from bark of Kandelia candel.</title>
        <authorList>
            <person name="Tuo L."/>
        </authorList>
    </citation>
    <scope>NUCLEOTIDE SEQUENCE</scope>
    <source>
        <strain evidence="2">KQZ6P-2</strain>
    </source>
</reference>
<dbReference type="EMBL" id="JALIRP010000007">
    <property type="protein sequence ID" value="MCJ8013571.1"/>
    <property type="molecule type" value="Genomic_DNA"/>
</dbReference>